<accession>A0ABS1BI20</accession>
<comment type="caution">
    <text evidence="2">The sequence shown here is derived from an EMBL/GenBank/DDBJ whole genome shotgun (WGS) entry which is preliminary data.</text>
</comment>
<gene>
    <name evidence="2" type="ORF">I5M32_05785</name>
</gene>
<dbReference type="RefSeq" id="WP_200585251.1">
    <property type="nucleotide sequence ID" value="NZ_JAEHFY010000007.1"/>
</dbReference>
<dbReference type="Gene3D" id="2.40.50.100">
    <property type="match status" value="1"/>
</dbReference>
<keyword evidence="1" id="KW-0812">Transmembrane</keyword>
<sequence>MPENNNLSQIRSEEIQDILSKIPTWMIRWGSFLILGLICCVLFLSWLIKYPDVISGKAVFTTSNEPAYLYPKINGNITNIFVRENQFVKKGQIISEIDNNVQKEQIDYLNKKLMEIDSFLKKDGSTNLEFEKEDVTLGSIQQDYNILKSNIYDFKQSKSLYYDESIGLVKKNLNTYSSLVKINKQKLLIAEKELKNISQIFERNQRLYKEKVISNLELITKESNLNQQLTIVEGLKQDLLENQLALNDLEGQYKKQIFERSESNRKLKASILSEMKIVRNFIESWTKSYTFSAPIDGKIFFTEKFSVGFNATTDKALFVIIPNDSKLLAKVKVLSIKYGKIEKGQKVRFELDNYPYQEYGYIYGVVKDKSTVPIANEYELIVDLNNDLKTSYGLKLIYKPNMLGSANIIVENQRLIEKLLYFLRRSYN</sequence>
<name>A0ABS1BI20_9SPHI</name>
<feature type="transmembrane region" description="Helical" evidence="1">
    <location>
        <begin position="29"/>
        <end position="48"/>
    </location>
</feature>
<evidence type="ECO:0000313" key="3">
    <source>
        <dbReference type="Proteomes" id="UP000660024"/>
    </source>
</evidence>
<dbReference type="PRINTS" id="PR01490">
    <property type="entry name" value="RTXTOXIND"/>
</dbReference>
<dbReference type="PANTHER" id="PTHR30386:SF28">
    <property type="entry name" value="EXPORTED PROTEIN"/>
    <property type="match status" value="1"/>
</dbReference>
<proteinExistence type="predicted"/>
<dbReference type="InterPro" id="IPR050739">
    <property type="entry name" value="MFP"/>
</dbReference>
<organism evidence="2 3">
    <name type="scientific">Pedobacter segetis</name>
    <dbReference type="NCBI Taxonomy" id="2793069"/>
    <lineage>
        <taxon>Bacteria</taxon>
        <taxon>Pseudomonadati</taxon>
        <taxon>Bacteroidota</taxon>
        <taxon>Sphingobacteriia</taxon>
        <taxon>Sphingobacteriales</taxon>
        <taxon>Sphingobacteriaceae</taxon>
        <taxon>Pedobacter</taxon>
    </lineage>
</organism>
<dbReference type="Gene3D" id="2.40.30.170">
    <property type="match status" value="1"/>
</dbReference>
<keyword evidence="1" id="KW-0472">Membrane</keyword>
<keyword evidence="1" id="KW-1133">Transmembrane helix</keyword>
<keyword evidence="3" id="KW-1185">Reference proteome</keyword>
<protein>
    <submittedName>
        <fullName evidence="2">HlyD family efflux transporter periplasmic adaptor subunit</fullName>
    </submittedName>
</protein>
<reference evidence="2 3" key="1">
    <citation type="submission" date="2020-12" db="EMBL/GenBank/DDBJ databases">
        <title>Bacterial novel species Pedobacter sp. SD-b isolated from soil.</title>
        <authorList>
            <person name="Jung H.-Y."/>
        </authorList>
    </citation>
    <scope>NUCLEOTIDE SEQUENCE [LARGE SCALE GENOMIC DNA]</scope>
    <source>
        <strain evidence="2 3">SD-b</strain>
    </source>
</reference>
<dbReference type="SUPFAM" id="SSF56954">
    <property type="entry name" value="Outer membrane efflux proteins (OEP)"/>
    <property type="match status" value="1"/>
</dbReference>
<dbReference type="PANTHER" id="PTHR30386">
    <property type="entry name" value="MEMBRANE FUSION SUBUNIT OF EMRAB-TOLC MULTIDRUG EFFLUX PUMP"/>
    <property type="match status" value="1"/>
</dbReference>
<dbReference type="EMBL" id="JAEHFY010000007">
    <property type="protein sequence ID" value="MBK0382467.1"/>
    <property type="molecule type" value="Genomic_DNA"/>
</dbReference>
<evidence type="ECO:0000313" key="2">
    <source>
        <dbReference type="EMBL" id="MBK0382467.1"/>
    </source>
</evidence>
<evidence type="ECO:0000256" key="1">
    <source>
        <dbReference type="SAM" id="Phobius"/>
    </source>
</evidence>
<dbReference type="Proteomes" id="UP000660024">
    <property type="component" value="Unassembled WGS sequence"/>
</dbReference>